<dbReference type="RefSeq" id="WP_022463697.1">
    <property type="nucleotide sequence ID" value="NZ_JACRSX010000018.1"/>
</dbReference>
<feature type="transmembrane region" description="Helical" evidence="2">
    <location>
        <begin position="47"/>
        <end position="66"/>
    </location>
</feature>
<gene>
    <name evidence="3" type="ORF">H8704_11470</name>
</gene>
<reference evidence="3 4" key="1">
    <citation type="submission" date="2020-08" db="EMBL/GenBank/DDBJ databases">
        <title>Genome public.</title>
        <authorList>
            <person name="Liu C."/>
            <person name="Sun Q."/>
        </authorList>
    </citation>
    <scope>NUCLEOTIDE SEQUENCE [LARGE SCALE GENOMIC DNA]</scope>
    <source>
        <strain evidence="3 4">NSJ-37</strain>
    </source>
</reference>
<comment type="caution">
    <text evidence="3">The sequence shown here is derived from an EMBL/GenBank/DDBJ whole genome shotgun (WGS) entry which is preliminary data.</text>
</comment>
<protein>
    <recommendedName>
        <fullName evidence="5">Holin-X, holin superfamily III</fullName>
    </recommendedName>
</protein>
<feature type="transmembrane region" description="Helical" evidence="2">
    <location>
        <begin position="78"/>
        <end position="94"/>
    </location>
</feature>
<dbReference type="Proteomes" id="UP000606193">
    <property type="component" value="Unassembled WGS sequence"/>
</dbReference>
<evidence type="ECO:0008006" key="5">
    <source>
        <dbReference type="Google" id="ProtNLM"/>
    </source>
</evidence>
<dbReference type="EMBL" id="JACRSX010000018">
    <property type="protein sequence ID" value="MBC8563233.1"/>
    <property type="molecule type" value="Genomic_DNA"/>
</dbReference>
<keyword evidence="2" id="KW-0472">Membrane</keyword>
<keyword evidence="2" id="KW-0812">Transmembrane</keyword>
<evidence type="ECO:0000313" key="3">
    <source>
        <dbReference type="EMBL" id="MBC8563233.1"/>
    </source>
</evidence>
<sequence>MQGGNDFRTDHKDTEKILQLEKKIFQYKRANAELQTGLAEKSIIGRLLPYIILLMCFIALKFVENWLGYYVDVSRQDYVPLLIIFVILLICRYLKDKKRQELREQMKANRQKCDKLQQEIDEIRRGM</sequence>
<keyword evidence="1" id="KW-0175">Coiled coil</keyword>
<proteinExistence type="predicted"/>
<feature type="coiled-coil region" evidence="1">
    <location>
        <begin position="99"/>
        <end position="126"/>
    </location>
</feature>
<keyword evidence="2" id="KW-1133">Transmembrane helix</keyword>
<organism evidence="3 4">
    <name type="scientific">Jutongia huaianensis</name>
    <dbReference type="NCBI Taxonomy" id="2763668"/>
    <lineage>
        <taxon>Bacteria</taxon>
        <taxon>Bacillati</taxon>
        <taxon>Bacillota</taxon>
        <taxon>Clostridia</taxon>
        <taxon>Lachnospirales</taxon>
        <taxon>Lachnospiraceae</taxon>
        <taxon>Jutongia</taxon>
    </lineage>
</organism>
<accession>A0ABR7N3P3</accession>
<keyword evidence="4" id="KW-1185">Reference proteome</keyword>
<name>A0ABR7N3P3_9FIRM</name>
<evidence type="ECO:0000256" key="2">
    <source>
        <dbReference type="SAM" id="Phobius"/>
    </source>
</evidence>
<evidence type="ECO:0000256" key="1">
    <source>
        <dbReference type="SAM" id="Coils"/>
    </source>
</evidence>
<evidence type="ECO:0000313" key="4">
    <source>
        <dbReference type="Proteomes" id="UP000606193"/>
    </source>
</evidence>